<keyword evidence="5" id="KW-0132">Cell division</keyword>
<organism evidence="5 6">
    <name type="scientific">Asanoa siamensis</name>
    <dbReference type="NCBI Taxonomy" id="926357"/>
    <lineage>
        <taxon>Bacteria</taxon>
        <taxon>Bacillati</taxon>
        <taxon>Actinomycetota</taxon>
        <taxon>Actinomycetes</taxon>
        <taxon>Micromonosporales</taxon>
        <taxon>Micromonosporaceae</taxon>
        <taxon>Asanoa</taxon>
    </lineage>
</organism>
<feature type="binding site" evidence="3">
    <location>
        <begin position="959"/>
        <end position="966"/>
    </location>
    <ligand>
        <name>ATP</name>
        <dbReference type="ChEBI" id="CHEBI:30616"/>
    </ligand>
</feature>
<keyword evidence="2 3" id="KW-0067">ATP-binding</keyword>
<feature type="domain" description="FtsK" evidence="4">
    <location>
        <begin position="610"/>
        <end position="802"/>
    </location>
</feature>
<evidence type="ECO:0000256" key="3">
    <source>
        <dbReference type="PROSITE-ProRule" id="PRU00289"/>
    </source>
</evidence>
<dbReference type="PANTHER" id="PTHR22683">
    <property type="entry name" value="SPORULATION PROTEIN RELATED"/>
    <property type="match status" value="1"/>
</dbReference>
<dbReference type="InterPro" id="IPR027417">
    <property type="entry name" value="P-loop_NTPase"/>
</dbReference>
<evidence type="ECO:0000313" key="6">
    <source>
        <dbReference type="Proteomes" id="UP000604117"/>
    </source>
</evidence>
<dbReference type="InterPro" id="IPR002543">
    <property type="entry name" value="FtsK_dom"/>
</dbReference>
<keyword evidence="6" id="KW-1185">Reference proteome</keyword>
<evidence type="ECO:0000256" key="2">
    <source>
        <dbReference type="ARBA" id="ARBA00022840"/>
    </source>
</evidence>
<dbReference type="InterPro" id="IPR050206">
    <property type="entry name" value="FtsK/SpoIIIE/SftA"/>
</dbReference>
<dbReference type="InterPro" id="IPR003593">
    <property type="entry name" value="AAA+_ATPase"/>
</dbReference>
<dbReference type="PANTHER" id="PTHR22683:SF1">
    <property type="entry name" value="TYPE VII SECRETION SYSTEM PROTEIN ESSC"/>
    <property type="match status" value="1"/>
</dbReference>
<dbReference type="SUPFAM" id="SSF52540">
    <property type="entry name" value="P-loop containing nucleoside triphosphate hydrolases"/>
    <property type="match status" value="3"/>
</dbReference>
<comment type="caution">
    <text evidence="5">The sequence shown here is derived from an EMBL/GenBank/DDBJ whole genome shotgun (WGS) entry which is preliminary data.</text>
</comment>
<dbReference type="Pfam" id="PF01580">
    <property type="entry name" value="FtsK_SpoIIIE"/>
    <property type="match status" value="2"/>
</dbReference>
<gene>
    <name evidence="5" type="ORF">Asi02nite_72530</name>
</gene>
<sequence length="1425" mass="151043">MRFNVSLASPQHPRPLMLAVDAAPTTTVADLAAHLGAGQLYVGAHLADGTATLAAVGLDDGAALGIDMPVSGGQAAGGSVELRVVGGPGAGRTYRLPPGRYRVGDGPAARIPLDAHAPGERVDVLVRSDRSVWVGPSADASGAEDRLVEWPDGGQRAVGANLVEIASTTTAAMPLTRTPDDLTRGFNRPPRFVPDVPGGRFSLPSEPRKPERNPIPYATLLLTPVGAALVGILVTGSWRFVFLALLSPLAAMLTQLGTRKRGKVSFAEQMRDYRAALGRVRVDIDVAVQEEQRLRRRIYPDPAALARIAMRPTDRLWERRRTDPDFLDLRVGTASVPSTVRVDDPAQDEHRRMTTPTLDDVPVPMSVRESGVVGVAGSEAVDHATWLVAQAAVLHSPRDLRICVLTDRDRETSWSWVRWLPHVKPTTDTSWAFVGTTAESVSRRIGEIGQLLAARAEADTARRSDPDRVSILVVLDGARRLRSLPGVVALLRDGPSVGIYVICVDAEERLLPEECRAVVTTDATTVKLRRAGMAEPSVLRADNPERAWYELVARSMAPLRAMGEDDDAVLPSSARLLDVLDLEPPEPDAVLAGWSLRPRSTRGVLGVGLDGAFVVDIVRDGPHALVAGTTGAGKSELLQTLVATLAVANRPDEMTFVLVDYKGGSAFAECADLPHTVGMVTDLDTHLVERALVSLGAELRRREHLLASHGAPDIVAYQERRARDSQLPPLPRLVLVIDEFASMVRELPDFVTGLVNIAQRGRSLGIHLVLATQRPSGAVTPDIRANTNLRIALRTTDQGESRDIIDAPDAGELSPRTPGRAFARLGFAALLPFQTARIGGKRPDATVAASTPVTVVEVPWFALGDAVAAPSSARSAASGPQPETDLAVLVAAIGAAARLGGIRPVPSPWLPALPNALLLDELPSGTTGVAFGLLDLPAAQRREPLTFDVDRAGHLYVIGSSRSGRSQTLRTLAAALARAHRTADLHLYGIDCGNGALLPLADLPHTGAVVDRTQVERLDRLLDWLTTELARRQALLGTRGAADLAELRAAMPTGERPPHVVVLLDRFEVFEREFAVFDNGRYLDRLVRVLRDGVSAGIHLVLAGDKSLGAGRFAGATEDKLVLRLNDRTDYALVGLSRKVVPSDQPQGRALRAADAAEAQIALLCVDPSGAAQATAIAAIAAETGIRDAASPRPRTFGVLPDTLTFAHANAAGRDGRPPLWALAGVGGDDVAPLGPDLGDNPTFLIGGPPRSGRSTALLSVARSLRDGGTGLIVVAPRRSPLRELDGVVARIDDAAIARGEFQKILTTADHDTAVVLVDDAELLLQSAIEPELLMLARGAAGNGWGLVAAGNADALTTSLASWLNQMRRNRAGLLLSPQAISDGELVGVRLTRGQVGGPPQAGRGLIHLGTGSVIAVQVPMHDGT</sequence>
<evidence type="ECO:0000259" key="4">
    <source>
        <dbReference type="PROSITE" id="PS50901"/>
    </source>
</evidence>
<dbReference type="Proteomes" id="UP000604117">
    <property type="component" value="Unassembled WGS sequence"/>
</dbReference>
<protein>
    <submittedName>
        <fullName evidence="5">Cell division protein FtsK</fullName>
    </submittedName>
</protein>
<dbReference type="SMART" id="SM00382">
    <property type="entry name" value="AAA"/>
    <property type="match status" value="3"/>
</dbReference>
<evidence type="ECO:0000313" key="5">
    <source>
        <dbReference type="EMBL" id="GIF77735.1"/>
    </source>
</evidence>
<dbReference type="GO" id="GO:0051301">
    <property type="term" value="P:cell division"/>
    <property type="evidence" value="ECO:0007669"/>
    <property type="project" value="UniProtKB-KW"/>
</dbReference>
<dbReference type="EMBL" id="BONE01000101">
    <property type="protein sequence ID" value="GIF77735.1"/>
    <property type="molecule type" value="Genomic_DNA"/>
</dbReference>
<evidence type="ECO:0000256" key="1">
    <source>
        <dbReference type="ARBA" id="ARBA00022741"/>
    </source>
</evidence>
<dbReference type="PROSITE" id="PS50901">
    <property type="entry name" value="FTSK"/>
    <property type="match status" value="2"/>
</dbReference>
<keyword evidence="5" id="KW-0131">Cell cycle</keyword>
<feature type="domain" description="FtsK" evidence="4">
    <location>
        <begin position="942"/>
        <end position="1136"/>
    </location>
</feature>
<proteinExistence type="predicted"/>
<dbReference type="Gene3D" id="3.40.50.300">
    <property type="entry name" value="P-loop containing nucleotide triphosphate hydrolases"/>
    <property type="match status" value="4"/>
</dbReference>
<dbReference type="CDD" id="cd01127">
    <property type="entry name" value="TrwB_TraG_TraD_VirD4"/>
    <property type="match status" value="1"/>
</dbReference>
<accession>A0ABQ4D2G8</accession>
<name>A0ABQ4D2G8_9ACTN</name>
<feature type="binding site" evidence="3">
    <location>
        <begin position="628"/>
        <end position="635"/>
    </location>
    <ligand>
        <name>ATP</name>
        <dbReference type="ChEBI" id="CHEBI:30616"/>
    </ligand>
</feature>
<reference evidence="5 6" key="1">
    <citation type="submission" date="2021-01" db="EMBL/GenBank/DDBJ databases">
        <title>Whole genome shotgun sequence of Asanoa siamensis NBRC 107932.</title>
        <authorList>
            <person name="Komaki H."/>
            <person name="Tamura T."/>
        </authorList>
    </citation>
    <scope>NUCLEOTIDE SEQUENCE [LARGE SCALE GENOMIC DNA]</scope>
    <source>
        <strain evidence="5 6">NBRC 107932</strain>
    </source>
</reference>
<keyword evidence="1 3" id="KW-0547">Nucleotide-binding</keyword>